<keyword evidence="3" id="KW-1185">Reference proteome</keyword>
<dbReference type="EMBL" id="AOKY01000311">
    <property type="protein sequence ID" value="KDB23298.1"/>
    <property type="molecule type" value="Genomic_DNA"/>
</dbReference>
<name>A0A059J6K3_TRIIM</name>
<evidence type="ECO:0000256" key="1">
    <source>
        <dbReference type="SAM" id="MobiDB-lite"/>
    </source>
</evidence>
<gene>
    <name evidence="2" type="ORF">H109_04819</name>
</gene>
<dbReference type="AlphaFoldDB" id="A0A059J6K3"/>
<proteinExistence type="predicted"/>
<evidence type="ECO:0000313" key="3">
    <source>
        <dbReference type="Proteomes" id="UP000024533"/>
    </source>
</evidence>
<sequence length="416" mass="47560">MASEIVKFPVDRPAWTKMVKDNNLGEANIYSTPCGSGSKVNISQYLLLRSVWFQYPKTKDKDVEKWGIKEFKQADKWLGNNGDWSIYLENLSQITNYTGPPRGLGTFSYVWFTHHQVISLPKQYEHVEDQDRNVSYSPISSRLRSAAHKTNMNDRDESPTPLGKKGYQTPPDQITGYGNYSPSEGLAEGINNMTIHENSKNSPSEISNSDATMSPASARRAFLKVEDEQIVNGYLIALLASICMYHPDVSLHWSPVRKSFRFGKRDVEPNSGDRPYLFEARTDGHLASRDPGPNDEKPSAVIVEVKPTNRQYNNRVIYQATSQMVSWIYQEPDAPGAKKQYRRPMIIQEREQIRLIIATYDQKYIDYLYNKPLSGPEIPLMTMNELFVWDITKRHHMEIYGPVLLALALQNGKLEN</sequence>
<protein>
    <submittedName>
        <fullName evidence="2">Uncharacterized protein</fullName>
    </submittedName>
</protein>
<dbReference type="OrthoDB" id="4170444at2759"/>
<reference evidence="2 3" key="1">
    <citation type="submission" date="2014-02" db="EMBL/GenBank/DDBJ databases">
        <title>The Genome Sequence of Trichophyton interdigitale MR816.</title>
        <authorList>
            <consortium name="The Broad Institute Genomics Platform"/>
            <person name="Cuomo C.A."/>
            <person name="White T.C."/>
            <person name="Graser Y."/>
            <person name="Martinez-Rossi N."/>
            <person name="Heitman J."/>
            <person name="Young S.K."/>
            <person name="Zeng Q."/>
            <person name="Gargeya S."/>
            <person name="Abouelleil A."/>
            <person name="Alvarado L."/>
            <person name="Chapman S.B."/>
            <person name="Gainer-Dewar J."/>
            <person name="Goldberg J."/>
            <person name="Griggs A."/>
            <person name="Gujja S."/>
            <person name="Hansen M."/>
            <person name="Howarth C."/>
            <person name="Imamovic A."/>
            <person name="Larimer J."/>
            <person name="Martinez D."/>
            <person name="Murphy C."/>
            <person name="Pearson M.D."/>
            <person name="Persinoti G."/>
            <person name="Poon T."/>
            <person name="Priest M."/>
            <person name="Roberts A.D."/>
            <person name="Saif S."/>
            <person name="Shea T.D."/>
            <person name="Sykes S.N."/>
            <person name="Wortman J."/>
            <person name="Nusbaum C."/>
            <person name="Birren B."/>
        </authorList>
    </citation>
    <scope>NUCLEOTIDE SEQUENCE [LARGE SCALE GENOMIC DNA]</scope>
    <source>
        <strain evidence="2 3">MR816</strain>
    </source>
</reference>
<organism evidence="2 3">
    <name type="scientific">Trichophyton interdigitale (strain MR816)</name>
    <dbReference type="NCBI Taxonomy" id="1215338"/>
    <lineage>
        <taxon>Eukaryota</taxon>
        <taxon>Fungi</taxon>
        <taxon>Dikarya</taxon>
        <taxon>Ascomycota</taxon>
        <taxon>Pezizomycotina</taxon>
        <taxon>Eurotiomycetes</taxon>
        <taxon>Eurotiomycetidae</taxon>
        <taxon>Onygenales</taxon>
        <taxon>Arthrodermataceae</taxon>
        <taxon>Trichophyton</taxon>
    </lineage>
</organism>
<comment type="caution">
    <text evidence="2">The sequence shown here is derived from an EMBL/GenBank/DDBJ whole genome shotgun (WGS) entry which is preliminary data.</text>
</comment>
<dbReference type="HOGENOM" id="CLU_046151_0_0_1"/>
<dbReference type="OMA" id="WIKNDCE"/>
<accession>A0A059J6K3</accession>
<dbReference type="Proteomes" id="UP000024533">
    <property type="component" value="Unassembled WGS sequence"/>
</dbReference>
<dbReference type="STRING" id="1215338.A0A059J6K3"/>
<evidence type="ECO:0000313" key="2">
    <source>
        <dbReference type="EMBL" id="KDB23298.1"/>
    </source>
</evidence>
<feature type="region of interest" description="Disordered" evidence="1">
    <location>
        <begin position="135"/>
        <end position="169"/>
    </location>
</feature>